<keyword evidence="5" id="KW-1015">Disulfide bond</keyword>
<keyword evidence="7" id="KW-0812">Transmembrane</keyword>
<dbReference type="InterPro" id="IPR043504">
    <property type="entry name" value="Peptidase_S1_PA_chymotrypsin"/>
</dbReference>
<evidence type="ECO:0000256" key="2">
    <source>
        <dbReference type="ARBA" id="ARBA00022670"/>
    </source>
</evidence>
<feature type="chain" id="PRO_5012346071" evidence="8">
    <location>
        <begin position="19"/>
        <end position="327"/>
    </location>
</feature>
<dbReference type="PROSITE" id="PS00135">
    <property type="entry name" value="TRYPSIN_SER"/>
    <property type="match status" value="1"/>
</dbReference>
<name>A0A1T4URI9_9GAMM</name>
<feature type="signal peptide" evidence="8">
    <location>
        <begin position="1"/>
        <end position="18"/>
    </location>
</feature>
<keyword evidence="7" id="KW-0472">Membrane</keyword>
<protein>
    <submittedName>
        <fullName evidence="10">Trypsin</fullName>
    </submittedName>
</protein>
<comment type="similarity">
    <text evidence="1">Belongs to the peptidase S1 family.</text>
</comment>
<sequence>MRNLMMLVVALWSLPLLAVEKSPNVVGGSDAVISDAPWQAFVRIGNSYCGGVVIASTWVLTAAHCLDTAGDNEDFSLAAASSVTVYTGTAETFGAGFSNFLSSVDAVYANSAYNKSTLENDIGLLKLSSNVHANASAVQLPNNAVQLAVDATADSAAKDLLLTGWGFIDANRTTGTNTLQKATLSTISDASCATSWGSTVNAISDYQSKFFCAQETGKGACNGDSGGPLIWYDPSRAGDADGGATLVGLVSFGVSYQCASDAYPDVYTQVSNYLNWISGCQAGSCPTLTTTTTAPSTASSGGGGGSVTLFLFVFAFLSHVVRRRYAV</sequence>
<dbReference type="PRINTS" id="PR00722">
    <property type="entry name" value="CHYMOTRYPSIN"/>
</dbReference>
<feature type="transmembrane region" description="Helical" evidence="7">
    <location>
        <begin position="301"/>
        <end position="321"/>
    </location>
</feature>
<evidence type="ECO:0000313" key="10">
    <source>
        <dbReference type="EMBL" id="SKA55319.1"/>
    </source>
</evidence>
<dbReference type="AlphaFoldDB" id="A0A1T4URI9"/>
<evidence type="ECO:0000256" key="4">
    <source>
        <dbReference type="ARBA" id="ARBA00022825"/>
    </source>
</evidence>
<dbReference type="FunFam" id="2.40.10.10:FF:000068">
    <property type="entry name" value="transmembrane protease serine 2"/>
    <property type="match status" value="1"/>
</dbReference>
<dbReference type="InterPro" id="IPR018114">
    <property type="entry name" value="TRYPSIN_HIS"/>
</dbReference>
<dbReference type="GO" id="GO:0006508">
    <property type="term" value="P:proteolysis"/>
    <property type="evidence" value="ECO:0007669"/>
    <property type="project" value="UniProtKB-KW"/>
</dbReference>
<reference evidence="11" key="1">
    <citation type="submission" date="2017-02" db="EMBL/GenBank/DDBJ databases">
        <authorList>
            <person name="Varghese N."/>
            <person name="Submissions S."/>
        </authorList>
    </citation>
    <scope>NUCLEOTIDE SEQUENCE [LARGE SCALE GENOMIC DNA]</scope>
    <source>
        <strain evidence="11">DSM 22720</strain>
    </source>
</reference>
<dbReference type="InterPro" id="IPR001314">
    <property type="entry name" value="Peptidase_S1A"/>
</dbReference>
<gene>
    <name evidence="10" type="ORF">SAMN02745132_02323</name>
</gene>
<organism evidence="10 11">
    <name type="scientific">Enterovibrio nigricans DSM 22720</name>
    <dbReference type="NCBI Taxonomy" id="1121868"/>
    <lineage>
        <taxon>Bacteria</taxon>
        <taxon>Pseudomonadati</taxon>
        <taxon>Pseudomonadota</taxon>
        <taxon>Gammaproteobacteria</taxon>
        <taxon>Vibrionales</taxon>
        <taxon>Vibrionaceae</taxon>
        <taxon>Enterovibrio</taxon>
    </lineage>
</organism>
<dbReference type="InterPro" id="IPR009003">
    <property type="entry name" value="Peptidase_S1_PA"/>
</dbReference>
<dbReference type="Gene3D" id="2.40.10.10">
    <property type="entry name" value="Trypsin-like serine proteases"/>
    <property type="match status" value="1"/>
</dbReference>
<dbReference type="Proteomes" id="UP000190162">
    <property type="component" value="Unassembled WGS sequence"/>
</dbReference>
<dbReference type="SUPFAM" id="SSF50494">
    <property type="entry name" value="Trypsin-like serine proteases"/>
    <property type="match status" value="1"/>
</dbReference>
<dbReference type="InterPro" id="IPR050430">
    <property type="entry name" value="Peptidase_S1"/>
</dbReference>
<dbReference type="FunFam" id="2.40.10.10:FF:000036">
    <property type="entry name" value="Trypsin beta"/>
    <property type="match status" value="1"/>
</dbReference>
<evidence type="ECO:0000256" key="7">
    <source>
        <dbReference type="SAM" id="Phobius"/>
    </source>
</evidence>
<evidence type="ECO:0000259" key="9">
    <source>
        <dbReference type="PROSITE" id="PS50240"/>
    </source>
</evidence>
<dbReference type="InterPro" id="IPR033116">
    <property type="entry name" value="TRYPSIN_SER"/>
</dbReference>
<evidence type="ECO:0000256" key="3">
    <source>
        <dbReference type="ARBA" id="ARBA00022801"/>
    </source>
</evidence>
<dbReference type="OrthoDB" id="9813836at2"/>
<evidence type="ECO:0000256" key="5">
    <source>
        <dbReference type="ARBA" id="ARBA00023157"/>
    </source>
</evidence>
<keyword evidence="3 6" id="KW-0378">Hydrolase</keyword>
<evidence type="ECO:0000256" key="1">
    <source>
        <dbReference type="ARBA" id="ARBA00007664"/>
    </source>
</evidence>
<proteinExistence type="inferred from homology"/>
<keyword evidence="7" id="KW-1133">Transmembrane helix</keyword>
<dbReference type="SMART" id="SM00020">
    <property type="entry name" value="Tryp_SPc"/>
    <property type="match status" value="1"/>
</dbReference>
<dbReference type="CDD" id="cd00190">
    <property type="entry name" value="Tryp_SPc"/>
    <property type="match status" value="1"/>
</dbReference>
<keyword evidence="11" id="KW-1185">Reference proteome</keyword>
<dbReference type="Pfam" id="PF00089">
    <property type="entry name" value="Trypsin"/>
    <property type="match status" value="1"/>
</dbReference>
<dbReference type="PANTHER" id="PTHR24276:SF91">
    <property type="entry name" value="AT26814P-RELATED"/>
    <property type="match status" value="1"/>
</dbReference>
<evidence type="ECO:0000256" key="8">
    <source>
        <dbReference type="SAM" id="SignalP"/>
    </source>
</evidence>
<dbReference type="PROSITE" id="PS00134">
    <property type="entry name" value="TRYPSIN_HIS"/>
    <property type="match status" value="1"/>
</dbReference>
<evidence type="ECO:0000256" key="6">
    <source>
        <dbReference type="RuleBase" id="RU363034"/>
    </source>
</evidence>
<keyword evidence="8" id="KW-0732">Signal</keyword>
<keyword evidence="4 6" id="KW-0720">Serine protease</keyword>
<dbReference type="EMBL" id="FUXU01000026">
    <property type="protein sequence ID" value="SKA55319.1"/>
    <property type="molecule type" value="Genomic_DNA"/>
</dbReference>
<dbReference type="PANTHER" id="PTHR24276">
    <property type="entry name" value="POLYSERASE-RELATED"/>
    <property type="match status" value="1"/>
</dbReference>
<feature type="domain" description="Peptidase S1" evidence="9">
    <location>
        <begin position="25"/>
        <end position="282"/>
    </location>
</feature>
<dbReference type="GO" id="GO:0004252">
    <property type="term" value="F:serine-type endopeptidase activity"/>
    <property type="evidence" value="ECO:0007669"/>
    <property type="project" value="InterPro"/>
</dbReference>
<keyword evidence="2 6" id="KW-0645">Protease</keyword>
<dbReference type="InterPro" id="IPR001254">
    <property type="entry name" value="Trypsin_dom"/>
</dbReference>
<evidence type="ECO:0000313" key="11">
    <source>
        <dbReference type="Proteomes" id="UP000190162"/>
    </source>
</evidence>
<dbReference type="PROSITE" id="PS50240">
    <property type="entry name" value="TRYPSIN_DOM"/>
    <property type="match status" value="1"/>
</dbReference>
<dbReference type="RefSeq" id="WP_139367753.1">
    <property type="nucleotide sequence ID" value="NZ_FUXU01000026.1"/>
</dbReference>
<accession>A0A1T4URI9</accession>